<evidence type="ECO:0000256" key="1">
    <source>
        <dbReference type="SAM" id="MobiDB-lite"/>
    </source>
</evidence>
<dbReference type="RefSeq" id="XP_033388180.1">
    <property type="nucleotide sequence ID" value="XM_033527223.1"/>
</dbReference>
<evidence type="ECO:0000313" key="2">
    <source>
        <dbReference type="EMBL" id="KAF2019841.1"/>
    </source>
</evidence>
<gene>
    <name evidence="2" type="ORF">BU24DRAFT_419455</name>
</gene>
<dbReference type="GeneID" id="54284620"/>
<sequence>MNSLSGSKNTNLRVPTPSNPSSLPPRYEIRQLQPEHLEWVMAIVIHSNVFYSPVWTVLYPDYLTDKLHEAMRNGKYLFEHQIKSGLSFGVFDTEYTFKRAESAPTGGKLYWDESEPEVKSSQGVQAESKRLLEQMDFPLVSVAMSYDGINALDLKKMEPMLQVLPHFGLIYHILDVLDQRAPETWKATGDGQVLMRNATSTRRDYEGQGIMAALARWLMREAAGKGYRGIQIESINNAVAHVWGKAEPPFEGTVISEFDTATWADEEGKHAFEPAKQVCKKIWVDLKATEK</sequence>
<accession>A0A6A5Y4N5</accession>
<dbReference type="AlphaFoldDB" id="A0A6A5Y4N5"/>
<dbReference type="Proteomes" id="UP000799778">
    <property type="component" value="Unassembled WGS sequence"/>
</dbReference>
<feature type="compositionally biased region" description="Polar residues" evidence="1">
    <location>
        <begin position="1"/>
        <end position="13"/>
    </location>
</feature>
<keyword evidence="3" id="KW-1185">Reference proteome</keyword>
<dbReference type="EMBL" id="ML978067">
    <property type="protein sequence ID" value="KAF2019841.1"/>
    <property type="molecule type" value="Genomic_DNA"/>
</dbReference>
<dbReference type="InterPro" id="IPR016181">
    <property type="entry name" value="Acyl_CoA_acyltransferase"/>
</dbReference>
<dbReference type="Gene3D" id="3.40.630.30">
    <property type="match status" value="1"/>
</dbReference>
<organism evidence="2 3">
    <name type="scientific">Aaosphaeria arxii CBS 175.79</name>
    <dbReference type="NCBI Taxonomy" id="1450172"/>
    <lineage>
        <taxon>Eukaryota</taxon>
        <taxon>Fungi</taxon>
        <taxon>Dikarya</taxon>
        <taxon>Ascomycota</taxon>
        <taxon>Pezizomycotina</taxon>
        <taxon>Dothideomycetes</taxon>
        <taxon>Pleosporomycetidae</taxon>
        <taxon>Pleosporales</taxon>
        <taxon>Pleosporales incertae sedis</taxon>
        <taxon>Aaosphaeria</taxon>
    </lineage>
</organism>
<evidence type="ECO:0000313" key="3">
    <source>
        <dbReference type="Proteomes" id="UP000799778"/>
    </source>
</evidence>
<feature type="region of interest" description="Disordered" evidence="1">
    <location>
        <begin position="1"/>
        <end position="26"/>
    </location>
</feature>
<dbReference type="SUPFAM" id="SSF55729">
    <property type="entry name" value="Acyl-CoA N-acyltransferases (Nat)"/>
    <property type="match status" value="1"/>
</dbReference>
<proteinExistence type="predicted"/>
<evidence type="ECO:0008006" key="4">
    <source>
        <dbReference type="Google" id="ProtNLM"/>
    </source>
</evidence>
<reference evidence="2" key="1">
    <citation type="journal article" date="2020" name="Stud. Mycol.">
        <title>101 Dothideomycetes genomes: a test case for predicting lifestyles and emergence of pathogens.</title>
        <authorList>
            <person name="Haridas S."/>
            <person name="Albert R."/>
            <person name="Binder M."/>
            <person name="Bloem J."/>
            <person name="Labutti K."/>
            <person name="Salamov A."/>
            <person name="Andreopoulos B."/>
            <person name="Baker S."/>
            <person name="Barry K."/>
            <person name="Bills G."/>
            <person name="Bluhm B."/>
            <person name="Cannon C."/>
            <person name="Castanera R."/>
            <person name="Culley D."/>
            <person name="Daum C."/>
            <person name="Ezra D."/>
            <person name="Gonzalez J."/>
            <person name="Henrissat B."/>
            <person name="Kuo A."/>
            <person name="Liang C."/>
            <person name="Lipzen A."/>
            <person name="Lutzoni F."/>
            <person name="Magnuson J."/>
            <person name="Mondo S."/>
            <person name="Nolan M."/>
            <person name="Ohm R."/>
            <person name="Pangilinan J."/>
            <person name="Park H.-J."/>
            <person name="Ramirez L."/>
            <person name="Alfaro M."/>
            <person name="Sun H."/>
            <person name="Tritt A."/>
            <person name="Yoshinaga Y."/>
            <person name="Zwiers L.-H."/>
            <person name="Turgeon B."/>
            <person name="Goodwin S."/>
            <person name="Spatafora J."/>
            <person name="Crous P."/>
            <person name="Grigoriev I."/>
        </authorList>
    </citation>
    <scope>NUCLEOTIDE SEQUENCE</scope>
    <source>
        <strain evidence="2">CBS 175.79</strain>
    </source>
</reference>
<protein>
    <recommendedName>
        <fullName evidence="4">N-acetyltransferase domain-containing protein</fullName>
    </recommendedName>
</protein>
<dbReference type="OrthoDB" id="5169850at2759"/>
<name>A0A6A5Y4N5_9PLEO</name>